<sequence length="114" mass="12175">MYMLIMVLDDAAHLNDVLAAWEEAGATGVTIIESTGMNRILQRHSADMAFAGFSQIFGSGRVGHNTLFTVIEGLELAEAAVKATETVLDDLSNPDTGIILALPVAKTWGMGLKR</sequence>
<protein>
    <recommendedName>
        <fullName evidence="2">Nitrogen regulatory protein P-II</fullName>
    </recommendedName>
</protein>
<dbReference type="InterPro" id="IPR011322">
    <property type="entry name" value="N-reg_PII-like_a/b"/>
</dbReference>
<organism evidence="1">
    <name type="scientific">hydrothermal vent metagenome</name>
    <dbReference type="NCBI Taxonomy" id="652676"/>
    <lineage>
        <taxon>unclassified sequences</taxon>
        <taxon>metagenomes</taxon>
        <taxon>ecological metagenomes</taxon>
    </lineage>
</organism>
<evidence type="ECO:0008006" key="2">
    <source>
        <dbReference type="Google" id="ProtNLM"/>
    </source>
</evidence>
<proteinExistence type="predicted"/>
<dbReference type="EMBL" id="UOEU01000009">
    <property type="protein sequence ID" value="VAW29882.1"/>
    <property type="molecule type" value="Genomic_DNA"/>
</dbReference>
<dbReference type="SUPFAM" id="SSF54913">
    <property type="entry name" value="GlnB-like"/>
    <property type="match status" value="1"/>
</dbReference>
<name>A0A3B0UU55_9ZZZZ</name>
<gene>
    <name evidence="1" type="ORF">MNBD_CHLOROFLEXI01-4239</name>
</gene>
<evidence type="ECO:0000313" key="1">
    <source>
        <dbReference type="EMBL" id="VAW29882.1"/>
    </source>
</evidence>
<dbReference type="AlphaFoldDB" id="A0A3B0UU55"/>
<accession>A0A3B0UU55</accession>
<reference evidence="1" key="1">
    <citation type="submission" date="2018-06" db="EMBL/GenBank/DDBJ databases">
        <authorList>
            <person name="Zhirakovskaya E."/>
        </authorList>
    </citation>
    <scope>NUCLEOTIDE SEQUENCE</scope>
</reference>